<dbReference type="Proteomes" id="UP001165498">
    <property type="component" value="Unassembled WGS sequence"/>
</dbReference>
<accession>A0ABT1QML2</accession>
<proteinExistence type="predicted"/>
<feature type="domain" description="DUF5615" evidence="1">
    <location>
        <begin position="33"/>
        <end position="88"/>
    </location>
</feature>
<name>A0ABT1QML2_9GAMM</name>
<evidence type="ECO:0000259" key="1">
    <source>
        <dbReference type="Pfam" id="PF18480"/>
    </source>
</evidence>
<evidence type="ECO:0000313" key="3">
    <source>
        <dbReference type="Proteomes" id="UP001165498"/>
    </source>
</evidence>
<keyword evidence="3" id="KW-1185">Reference proteome</keyword>
<dbReference type="EMBL" id="JANFQO010000003">
    <property type="protein sequence ID" value="MCQ4163763.1"/>
    <property type="molecule type" value="Genomic_DNA"/>
</dbReference>
<sequence length="122" mass="13401">MRALKGVWELRVILATKAALKYKAGFLAKGRPIILDENLSAAGMAGALRARGYNVRSVEEIYGRGGLQDPEILDLARSIDAKVLTRDKGRQIDGGFFEKAIVVDHRIRSPEAVARILEEGLK</sequence>
<comment type="caution">
    <text evidence="2">The sequence shown here is derived from an EMBL/GenBank/DDBJ whole genome shotgun (WGS) entry which is preliminary data.</text>
</comment>
<reference evidence="2" key="1">
    <citation type="submission" date="2022-07" db="EMBL/GenBank/DDBJ databases">
        <title>Tahibacter sp., a new gammaproteobacterium isolated from the silt sample collected at pig farm.</title>
        <authorList>
            <person name="Chen H."/>
        </authorList>
    </citation>
    <scope>NUCLEOTIDE SEQUENCE</scope>
    <source>
        <strain evidence="2">P2K</strain>
    </source>
</reference>
<protein>
    <submittedName>
        <fullName evidence="2">DUF5615 family PIN-like protein</fullName>
    </submittedName>
</protein>
<evidence type="ECO:0000313" key="2">
    <source>
        <dbReference type="EMBL" id="MCQ4163763.1"/>
    </source>
</evidence>
<dbReference type="RefSeq" id="WP_255912162.1">
    <property type="nucleotide sequence ID" value="NZ_JANFQO010000003.1"/>
</dbReference>
<organism evidence="2 3">
    <name type="scientific">Tahibacter harae</name>
    <dbReference type="NCBI Taxonomy" id="2963937"/>
    <lineage>
        <taxon>Bacteria</taxon>
        <taxon>Pseudomonadati</taxon>
        <taxon>Pseudomonadota</taxon>
        <taxon>Gammaproteobacteria</taxon>
        <taxon>Lysobacterales</taxon>
        <taxon>Rhodanobacteraceae</taxon>
        <taxon>Tahibacter</taxon>
    </lineage>
</organism>
<dbReference type="InterPro" id="IPR041049">
    <property type="entry name" value="DUF5615"/>
</dbReference>
<gene>
    <name evidence="2" type="ORF">NM961_03455</name>
</gene>
<dbReference type="Pfam" id="PF18480">
    <property type="entry name" value="DUF5615"/>
    <property type="match status" value="1"/>
</dbReference>